<reference evidence="1" key="2">
    <citation type="submission" date="2016-05" db="EMBL/GenBank/DDBJ databases">
        <authorList>
            <person name="Lavstsen T."/>
            <person name="Jespersen J.S."/>
        </authorList>
    </citation>
    <scope>NUCLEOTIDE SEQUENCE [LARGE SCALE GENOMIC DNA]</scope>
</reference>
<dbReference type="Proteomes" id="UP000078550">
    <property type="component" value="Unassembled WGS sequence"/>
</dbReference>
<gene>
    <name evidence="1" type="ORF">POVWA1_059420</name>
    <name evidence="2" type="ORF">POVWA2_058730</name>
</gene>
<dbReference type="EMBL" id="FLRE01000196">
    <property type="protein sequence ID" value="SBT49722.1"/>
    <property type="molecule type" value="Genomic_DNA"/>
</dbReference>
<proteinExistence type="predicted"/>
<organism evidence="1 4">
    <name type="scientific">Plasmodium ovale wallikeri</name>
    <dbReference type="NCBI Taxonomy" id="864142"/>
    <lineage>
        <taxon>Eukaryota</taxon>
        <taxon>Sar</taxon>
        <taxon>Alveolata</taxon>
        <taxon>Apicomplexa</taxon>
        <taxon>Aconoidasida</taxon>
        <taxon>Haemosporida</taxon>
        <taxon>Plasmodiidae</taxon>
        <taxon>Plasmodium</taxon>
        <taxon>Plasmodium (Plasmodium)</taxon>
    </lineage>
</organism>
<dbReference type="AlphaFoldDB" id="A0A1A8ZZN6"/>
<name>A0A1A8ZZN6_PLAOA</name>
<protein>
    <submittedName>
        <fullName evidence="1">Uncharacterized protein</fullName>
    </submittedName>
</protein>
<dbReference type="EMBL" id="FLRD01000152">
    <property type="protein sequence ID" value="SBT49303.1"/>
    <property type="molecule type" value="Genomic_DNA"/>
</dbReference>
<accession>A0A1A8ZZN6</accession>
<evidence type="ECO:0000313" key="1">
    <source>
        <dbReference type="EMBL" id="SBT49303.1"/>
    </source>
</evidence>
<sequence length="156" mass="18222">MTQTNPSYFFKASREIHKHPCIHSFEAYRQALAKTKKRKKKKKREFGFAPLSVKKQAPLGTRTNSYSKQSHFANSESNRSLYFSEHEHANAYMGVHYIPDGLNVVGKRGKIKNECVKEIGQRPAYFDVGMLRKKRLWKRAMRNVARYNTALRTIQK</sequence>
<evidence type="ECO:0000313" key="2">
    <source>
        <dbReference type="EMBL" id="SBT49722.1"/>
    </source>
</evidence>
<evidence type="ECO:0000313" key="4">
    <source>
        <dbReference type="Proteomes" id="UP000078555"/>
    </source>
</evidence>
<dbReference type="Proteomes" id="UP000078555">
    <property type="component" value="Unassembled WGS sequence"/>
</dbReference>
<keyword evidence="4" id="KW-1185">Reference proteome</keyword>
<evidence type="ECO:0000313" key="3">
    <source>
        <dbReference type="Proteomes" id="UP000078550"/>
    </source>
</evidence>
<reference evidence="3 4" key="1">
    <citation type="submission" date="2016-05" db="EMBL/GenBank/DDBJ databases">
        <authorList>
            <person name="Naeem Raeece"/>
        </authorList>
    </citation>
    <scope>NUCLEOTIDE SEQUENCE [LARGE SCALE GENOMIC DNA]</scope>
</reference>